<organism evidence="2 3">
    <name type="scientific">Myxacorys almedinensis A</name>
    <dbReference type="NCBI Taxonomy" id="2690445"/>
    <lineage>
        <taxon>Bacteria</taxon>
        <taxon>Bacillati</taxon>
        <taxon>Cyanobacteriota</taxon>
        <taxon>Cyanophyceae</taxon>
        <taxon>Leptolyngbyales</taxon>
        <taxon>Leptolyngbyaceae</taxon>
        <taxon>Myxacorys</taxon>
        <taxon>Myxacorys almedinensis</taxon>
    </lineage>
</organism>
<feature type="region of interest" description="Disordered" evidence="1">
    <location>
        <begin position="1"/>
        <end position="20"/>
    </location>
</feature>
<dbReference type="RefSeq" id="WP_162424281.1">
    <property type="nucleotide sequence ID" value="NZ_WVIE01000019.1"/>
</dbReference>
<accession>A0A8J7Z2C5</accession>
<comment type="caution">
    <text evidence="2">The sequence shown here is derived from an EMBL/GenBank/DDBJ whole genome shotgun (WGS) entry which is preliminary data.</text>
</comment>
<keyword evidence="3" id="KW-1185">Reference proteome</keyword>
<evidence type="ECO:0000313" key="3">
    <source>
        <dbReference type="Proteomes" id="UP000646053"/>
    </source>
</evidence>
<dbReference type="AlphaFoldDB" id="A0A8J7Z2C5"/>
<dbReference type="Proteomes" id="UP000646053">
    <property type="component" value="Unassembled WGS sequence"/>
</dbReference>
<proteinExistence type="predicted"/>
<name>A0A8J7Z2C5_9CYAN</name>
<sequence>MFSTSQKTQRDQPKNVSDFGERSLGKKLATVHVVFYGTELRFSTTVDRKTNAAIPISVSALPLLLV</sequence>
<evidence type="ECO:0000313" key="2">
    <source>
        <dbReference type="EMBL" id="NDJ18757.1"/>
    </source>
</evidence>
<feature type="compositionally biased region" description="Basic and acidic residues" evidence="1">
    <location>
        <begin position="8"/>
        <end position="20"/>
    </location>
</feature>
<reference evidence="2" key="1">
    <citation type="submission" date="2019-12" db="EMBL/GenBank/DDBJ databases">
        <title>High-Quality draft genome sequences of three cyanobacteria isolated from the limestone walls of the Old Cathedral of Coimbra.</title>
        <authorList>
            <person name="Tiago I."/>
            <person name="Soares F."/>
            <person name="Portugal A."/>
        </authorList>
    </citation>
    <scope>NUCLEOTIDE SEQUENCE</scope>
    <source>
        <strain evidence="2">A</strain>
    </source>
</reference>
<gene>
    <name evidence="2" type="ORF">GS601_15915</name>
</gene>
<protein>
    <submittedName>
        <fullName evidence="2">Uncharacterized protein</fullName>
    </submittedName>
</protein>
<evidence type="ECO:0000256" key="1">
    <source>
        <dbReference type="SAM" id="MobiDB-lite"/>
    </source>
</evidence>
<dbReference type="EMBL" id="WVIE01000019">
    <property type="protein sequence ID" value="NDJ18757.1"/>
    <property type="molecule type" value="Genomic_DNA"/>
</dbReference>